<dbReference type="Proteomes" id="UP000000343">
    <property type="component" value="Chromosome"/>
</dbReference>
<evidence type="ECO:0000313" key="3">
    <source>
        <dbReference type="Proteomes" id="UP000000343"/>
    </source>
</evidence>
<dbReference type="AlphaFoldDB" id="E8WYS9"/>
<gene>
    <name evidence="2" type="ordered locus">AciX9_1717</name>
</gene>
<feature type="transmembrane region" description="Helical" evidence="1">
    <location>
        <begin position="29"/>
        <end position="49"/>
    </location>
</feature>
<keyword evidence="1" id="KW-1133">Transmembrane helix</keyword>
<dbReference type="RefSeq" id="WP_013580084.1">
    <property type="nucleotide sequence ID" value="NC_015064.1"/>
</dbReference>
<dbReference type="STRING" id="1198114.AciX9_1717"/>
<sequence length="128" mass="13229">MAKLTIVFGVLLVAVGVAGFVLTGSHAPTALIPSLIGVILAVCGGVANTPDAKKRALWMHIAVTVGLLGFLGTIKSAFDVFALAHGKEFAHPIAVEEKAGTCLICLLFVAFCIRSFIEARRARVGGGV</sequence>
<keyword evidence="1" id="KW-0812">Transmembrane</keyword>
<reference evidence="3" key="1">
    <citation type="submission" date="2011-01" db="EMBL/GenBank/DDBJ databases">
        <title>Complete sequence of chromosome of Acidobacterium sp. MP5ACTX9.</title>
        <authorList>
            <consortium name="US DOE Joint Genome Institute"/>
            <person name="Lucas S."/>
            <person name="Copeland A."/>
            <person name="Lapidus A."/>
            <person name="Cheng J.-F."/>
            <person name="Goodwin L."/>
            <person name="Pitluck S."/>
            <person name="Teshima H."/>
            <person name="Detter J.C."/>
            <person name="Han C."/>
            <person name="Tapia R."/>
            <person name="Land M."/>
            <person name="Hauser L."/>
            <person name="Kyrpides N."/>
            <person name="Ivanova N."/>
            <person name="Ovchinnikova G."/>
            <person name="Pagani I."/>
            <person name="Rawat S.R."/>
            <person name="Mannisto M."/>
            <person name="Haggblom M.M."/>
            <person name="Woyke T."/>
        </authorList>
    </citation>
    <scope>NUCLEOTIDE SEQUENCE [LARGE SCALE GENOMIC DNA]</scope>
    <source>
        <strain evidence="3">MP5ACTX9</strain>
    </source>
</reference>
<dbReference type="eggNOG" id="ENOG5033633">
    <property type="taxonomic scope" value="Bacteria"/>
</dbReference>
<proteinExistence type="predicted"/>
<accession>E8WYS9</accession>
<dbReference type="OrthoDB" id="5738534at2"/>
<dbReference type="KEGG" id="acm:AciX9_1717"/>
<dbReference type="EMBL" id="CP002480">
    <property type="protein sequence ID" value="ADW68765.1"/>
    <property type="molecule type" value="Genomic_DNA"/>
</dbReference>
<evidence type="ECO:0000256" key="1">
    <source>
        <dbReference type="SAM" id="Phobius"/>
    </source>
</evidence>
<organism evidence="3">
    <name type="scientific">Granulicella tundricola (strain ATCC BAA-1859 / DSM 23138 / MP5ACTX9)</name>
    <dbReference type="NCBI Taxonomy" id="1198114"/>
    <lineage>
        <taxon>Bacteria</taxon>
        <taxon>Pseudomonadati</taxon>
        <taxon>Acidobacteriota</taxon>
        <taxon>Terriglobia</taxon>
        <taxon>Terriglobales</taxon>
        <taxon>Acidobacteriaceae</taxon>
        <taxon>Granulicella</taxon>
    </lineage>
</organism>
<evidence type="ECO:0000313" key="2">
    <source>
        <dbReference type="EMBL" id="ADW68765.1"/>
    </source>
</evidence>
<dbReference type="HOGENOM" id="CLU_159952_0_0_0"/>
<name>E8WYS9_GRATM</name>
<keyword evidence="3" id="KW-1185">Reference proteome</keyword>
<protein>
    <submittedName>
        <fullName evidence="2">Uncharacterized protein</fullName>
    </submittedName>
</protein>
<dbReference type="PaxDb" id="1198114-AciX9_1717"/>
<keyword evidence="1" id="KW-0472">Membrane</keyword>
<feature type="transmembrane region" description="Helical" evidence="1">
    <location>
        <begin position="56"/>
        <end position="78"/>
    </location>
</feature>
<feature type="transmembrane region" description="Helical" evidence="1">
    <location>
        <begin position="98"/>
        <end position="117"/>
    </location>
</feature>